<reference evidence="2" key="1">
    <citation type="submission" date="2018-05" db="EMBL/GenBank/DDBJ databases">
        <authorList>
            <person name="Lanie J.A."/>
            <person name="Ng W.-L."/>
            <person name="Kazmierczak K.M."/>
            <person name="Andrzejewski T.M."/>
            <person name="Davidsen T.M."/>
            <person name="Wayne K.J."/>
            <person name="Tettelin H."/>
            <person name="Glass J.I."/>
            <person name="Rusch D."/>
            <person name="Podicherti R."/>
            <person name="Tsui H.-C.T."/>
            <person name="Winkler M.E."/>
        </authorList>
    </citation>
    <scope>NUCLEOTIDE SEQUENCE</scope>
</reference>
<organism evidence="2">
    <name type="scientific">marine metagenome</name>
    <dbReference type="NCBI Taxonomy" id="408172"/>
    <lineage>
        <taxon>unclassified sequences</taxon>
        <taxon>metagenomes</taxon>
        <taxon>ecological metagenomes</taxon>
    </lineage>
</organism>
<accession>A0A382FJ22</accession>
<sequence>SNIVLLDIQNIASFADYFVMLSADSMRQINALVDDINLQLKQEGIRIGHKEGTPESGWVLLDYGNVLIHVFSPVEREYYRLEELWNKAIPLVQVQ</sequence>
<dbReference type="InterPro" id="IPR043519">
    <property type="entry name" value="NT_sf"/>
</dbReference>
<dbReference type="NCBIfam" id="TIGR00090">
    <property type="entry name" value="rsfS_iojap_ybeB"/>
    <property type="match status" value="1"/>
</dbReference>
<protein>
    <recommendedName>
        <fullName evidence="3">Ribosome silencing factor</fullName>
    </recommendedName>
</protein>
<feature type="non-terminal residue" evidence="2">
    <location>
        <position position="1"/>
    </location>
</feature>
<comment type="similarity">
    <text evidence="1">Belongs to the Iojap/RsfS family.</text>
</comment>
<proteinExistence type="inferred from homology"/>
<dbReference type="AlphaFoldDB" id="A0A382FJ22"/>
<dbReference type="GO" id="GO:0017148">
    <property type="term" value="P:negative regulation of translation"/>
    <property type="evidence" value="ECO:0007669"/>
    <property type="project" value="TreeGrafter"/>
</dbReference>
<dbReference type="Pfam" id="PF02410">
    <property type="entry name" value="RsfS"/>
    <property type="match status" value="1"/>
</dbReference>
<dbReference type="SUPFAM" id="SSF81301">
    <property type="entry name" value="Nucleotidyltransferase"/>
    <property type="match status" value="1"/>
</dbReference>
<dbReference type="EMBL" id="UINC01049860">
    <property type="protein sequence ID" value="SVB62137.1"/>
    <property type="molecule type" value="Genomic_DNA"/>
</dbReference>
<gene>
    <name evidence="2" type="ORF">METZ01_LOCUS214991</name>
</gene>
<name>A0A382FJ22_9ZZZZ</name>
<dbReference type="PANTHER" id="PTHR21043">
    <property type="entry name" value="IOJAP SUPERFAMILY ORTHOLOG"/>
    <property type="match status" value="1"/>
</dbReference>
<evidence type="ECO:0000256" key="1">
    <source>
        <dbReference type="ARBA" id="ARBA00010574"/>
    </source>
</evidence>
<dbReference type="PANTHER" id="PTHR21043:SF0">
    <property type="entry name" value="MITOCHONDRIAL ASSEMBLY OF RIBOSOMAL LARGE SUBUNIT PROTEIN 1"/>
    <property type="match status" value="1"/>
</dbReference>
<dbReference type="Gene3D" id="3.30.460.10">
    <property type="entry name" value="Beta Polymerase, domain 2"/>
    <property type="match status" value="1"/>
</dbReference>
<dbReference type="InterPro" id="IPR004394">
    <property type="entry name" value="Iojap/RsfS/C7orf30"/>
</dbReference>
<dbReference type="GO" id="GO:0090071">
    <property type="term" value="P:negative regulation of ribosome biogenesis"/>
    <property type="evidence" value="ECO:0007669"/>
    <property type="project" value="TreeGrafter"/>
</dbReference>
<dbReference type="GO" id="GO:0043023">
    <property type="term" value="F:ribosomal large subunit binding"/>
    <property type="evidence" value="ECO:0007669"/>
    <property type="project" value="TreeGrafter"/>
</dbReference>
<evidence type="ECO:0000313" key="2">
    <source>
        <dbReference type="EMBL" id="SVB62137.1"/>
    </source>
</evidence>
<evidence type="ECO:0008006" key="3">
    <source>
        <dbReference type="Google" id="ProtNLM"/>
    </source>
</evidence>